<evidence type="ECO:0000313" key="3">
    <source>
        <dbReference type="Proteomes" id="UP001195483"/>
    </source>
</evidence>
<evidence type="ECO:0000256" key="1">
    <source>
        <dbReference type="SAM" id="MobiDB-lite"/>
    </source>
</evidence>
<gene>
    <name evidence="2" type="ORF">CHS0354_036383</name>
</gene>
<reference evidence="2" key="1">
    <citation type="journal article" date="2021" name="Genome Biol. Evol.">
        <title>A High-Quality Reference Genome for a Parasitic Bivalve with Doubly Uniparental Inheritance (Bivalvia: Unionida).</title>
        <authorList>
            <person name="Smith C.H."/>
        </authorList>
    </citation>
    <scope>NUCLEOTIDE SEQUENCE</scope>
    <source>
        <strain evidence="2">CHS0354</strain>
    </source>
</reference>
<accession>A0AAE0SW91</accession>
<organism evidence="2 3">
    <name type="scientific">Potamilus streckersoni</name>
    <dbReference type="NCBI Taxonomy" id="2493646"/>
    <lineage>
        <taxon>Eukaryota</taxon>
        <taxon>Metazoa</taxon>
        <taxon>Spiralia</taxon>
        <taxon>Lophotrochozoa</taxon>
        <taxon>Mollusca</taxon>
        <taxon>Bivalvia</taxon>
        <taxon>Autobranchia</taxon>
        <taxon>Heteroconchia</taxon>
        <taxon>Palaeoheterodonta</taxon>
        <taxon>Unionida</taxon>
        <taxon>Unionoidea</taxon>
        <taxon>Unionidae</taxon>
        <taxon>Ambleminae</taxon>
        <taxon>Lampsilini</taxon>
        <taxon>Potamilus</taxon>
    </lineage>
</organism>
<sequence>MLTVTTVAPVVSKETVYTRDNGNQMKTEPNKTATTTQRKTSKLVQVECQLKCTKPALGPLGTQARNDFIGTSVKTFPTLKTYNTLPTARYRADTAQPSGSHAFYRIAWQQWIGWYVLLGFVFVAQKRLAQYTDKPKNTIDAKIAALYYSQRGYWKGQANIKKIAESTNILQNVAWEQVEE</sequence>
<evidence type="ECO:0000313" key="2">
    <source>
        <dbReference type="EMBL" id="KAK3599377.1"/>
    </source>
</evidence>
<dbReference type="AlphaFoldDB" id="A0AAE0SW91"/>
<keyword evidence="3" id="KW-1185">Reference proteome</keyword>
<feature type="region of interest" description="Disordered" evidence="1">
    <location>
        <begin position="15"/>
        <end position="38"/>
    </location>
</feature>
<name>A0AAE0SW91_9BIVA</name>
<comment type="caution">
    <text evidence="2">The sequence shown here is derived from an EMBL/GenBank/DDBJ whole genome shotgun (WGS) entry which is preliminary data.</text>
</comment>
<dbReference type="EMBL" id="JAEAOA010002130">
    <property type="protein sequence ID" value="KAK3599377.1"/>
    <property type="molecule type" value="Genomic_DNA"/>
</dbReference>
<proteinExistence type="predicted"/>
<dbReference type="Proteomes" id="UP001195483">
    <property type="component" value="Unassembled WGS sequence"/>
</dbReference>
<reference evidence="2" key="3">
    <citation type="submission" date="2023-05" db="EMBL/GenBank/DDBJ databases">
        <authorList>
            <person name="Smith C.H."/>
        </authorList>
    </citation>
    <scope>NUCLEOTIDE SEQUENCE</scope>
    <source>
        <strain evidence="2">CHS0354</strain>
        <tissue evidence="2">Mantle</tissue>
    </source>
</reference>
<protein>
    <submittedName>
        <fullName evidence="2">Uncharacterized protein</fullName>
    </submittedName>
</protein>
<feature type="compositionally biased region" description="Polar residues" evidence="1">
    <location>
        <begin position="18"/>
        <end position="38"/>
    </location>
</feature>
<reference evidence="2" key="2">
    <citation type="journal article" date="2021" name="Genome Biol. Evol.">
        <title>Developing a high-quality reference genome for a parasitic bivalve with doubly uniparental inheritance (Bivalvia: Unionida).</title>
        <authorList>
            <person name="Smith C.H."/>
        </authorList>
    </citation>
    <scope>NUCLEOTIDE SEQUENCE</scope>
    <source>
        <strain evidence="2">CHS0354</strain>
        <tissue evidence="2">Mantle</tissue>
    </source>
</reference>